<dbReference type="InterPro" id="IPR029057">
    <property type="entry name" value="PRTase-like"/>
</dbReference>
<accession>A0A382RMW6</accession>
<dbReference type="EMBL" id="UINC01122584">
    <property type="protein sequence ID" value="SVC98485.1"/>
    <property type="molecule type" value="Genomic_DNA"/>
</dbReference>
<evidence type="ECO:0000259" key="1">
    <source>
        <dbReference type="Pfam" id="PF14681"/>
    </source>
</evidence>
<dbReference type="InterPro" id="IPR000836">
    <property type="entry name" value="PRTase_dom"/>
</dbReference>
<evidence type="ECO:0000313" key="2">
    <source>
        <dbReference type="EMBL" id="SVC98485.1"/>
    </source>
</evidence>
<protein>
    <recommendedName>
        <fullName evidence="1">Phosphoribosyltransferase domain-containing protein</fullName>
    </recommendedName>
</protein>
<dbReference type="SUPFAM" id="SSF53271">
    <property type="entry name" value="PRTase-like"/>
    <property type="match status" value="1"/>
</dbReference>
<dbReference type="Gene3D" id="3.40.50.2020">
    <property type="match status" value="1"/>
</dbReference>
<reference evidence="2" key="1">
    <citation type="submission" date="2018-05" db="EMBL/GenBank/DDBJ databases">
        <authorList>
            <person name="Lanie J.A."/>
            <person name="Ng W.-L."/>
            <person name="Kazmierczak K.M."/>
            <person name="Andrzejewski T.M."/>
            <person name="Davidsen T.M."/>
            <person name="Wayne K.J."/>
            <person name="Tettelin H."/>
            <person name="Glass J.I."/>
            <person name="Rusch D."/>
            <person name="Podicherti R."/>
            <person name="Tsui H.-C.T."/>
            <person name="Winkler M.E."/>
        </authorList>
    </citation>
    <scope>NUCLEOTIDE SEQUENCE</scope>
</reference>
<organism evidence="2">
    <name type="scientific">marine metagenome</name>
    <dbReference type="NCBI Taxonomy" id="408172"/>
    <lineage>
        <taxon>unclassified sequences</taxon>
        <taxon>metagenomes</taxon>
        <taxon>ecological metagenomes</taxon>
    </lineage>
</organism>
<dbReference type="AlphaFoldDB" id="A0A382RMW6"/>
<feature type="non-terminal residue" evidence="2">
    <location>
        <position position="50"/>
    </location>
</feature>
<gene>
    <name evidence="2" type="ORF">METZ01_LOCUS351339</name>
</gene>
<proteinExistence type="predicted"/>
<feature type="domain" description="Phosphoribosyltransferase" evidence="1">
    <location>
        <begin position="6"/>
        <end position="50"/>
    </location>
</feature>
<dbReference type="Pfam" id="PF14681">
    <property type="entry name" value="UPRTase"/>
    <property type="match status" value="1"/>
</dbReference>
<name>A0A382RMW6_9ZZZZ</name>
<sequence>VQNVTVINHSVVQSKLAELRDVKTPHADFRRLLGEVSASLVYEATRDLPL</sequence>
<feature type="non-terminal residue" evidence="2">
    <location>
        <position position="1"/>
    </location>
</feature>